<comment type="subunit">
    <text evidence="7">Monomer.</text>
</comment>
<dbReference type="GO" id="GO:0004765">
    <property type="term" value="F:shikimate kinase activity"/>
    <property type="evidence" value="ECO:0007669"/>
    <property type="project" value="UniProtKB-UniRule"/>
</dbReference>
<evidence type="ECO:0000256" key="6">
    <source>
        <dbReference type="ARBA" id="ARBA00023141"/>
    </source>
</evidence>
<dbReference type="PRINTS" id="PR01100">
    <property type="entry name" value="SHIKIMTKNASE"/>
</dbReference>
<dbReference type="GO" id="GO:0005524">
    <property type="term" value="F:ATP binding"/>
    <property type="evidence" value="ECO:0007669"/>
    <property type="project" value="UniProtKB-UniRule"/>
</dbReference>
<feature type="binding site" evidence="7">
    <location>
        <position position="48"/>
    </location>
    <ligand>
        <name>substrate</name>
    </ligand>
</feature>
<dbReference type="EC" id="2.7.1.71" evidence="7"/>
<evidence type="ECO:0000256" key="7">
    <source>
        <dbReference type="HAMAP-Rule" id="MF_00109"/>
    </source>
</evidence>
<keyword evidence="6 7" id="KW-0057">Aromatic amino acid biosynthesis</keyword>
<comment type="similarity">
    <text evidence="7">Belongs to the shikimate kinase family.</text>
</comment>
<comment type="function">
    <text evidence="7">Catalyzes the specific phosphorylation of the 3-hydroxyl group of shikimic acid using ATP as a cosubstrate.</text>
</comment>
<dbReference type="UniPathway" id="UPA00053">
    <property type="reaction ID" value="UER00088"/>
</dbReference>
<feature type="binding site" evidence="7">
    <location>
        <position position="151"/>
    </location>
    <ligand>
        <name>substrate</name>
    </ligand>
</feature>
<evidence type="ECO:0000256" key="4">
    <source>
        <dbReference type="ARBA" id="ARBA00022777"/>
    </source>
</evidence>
<feature type="binding site" evidence="7">
    <location>
        <begin position="26"/>
        <end position="31"/>
    </location>
    <ligand>
        <name>ATP</name>
        <dbReference type="ChEBI" id="CHEBI:30616"/>
    </ligand>
</feature>
<keyword evidence="7" id="KW-0963">Cytoplasm</keyword>
<evidence type="ECO:0000256" key="3">
    <source>
        <dbReference type="ARBA" id="ARBA00022741"/>
    </source>
</evidence>
<evidence type="ECO:0000256" key="2">
    <source>
        <dbReference type="ARBA" id="ARBA00022679"/>
    </source>
</evidence>
<feature type="binding site" evidence="7">
    <location>
        <position position="30"/>
    </location>
    <ligand>
        <name>Mg(2+)</name>
        <dbReference type="ChEBI" id="CHEBI:18420"/>
    </ligand>
</feature>
<dbReference type="PANTHER" id="PTHR21087:SF16">
    <property type="entry name" value="SHIKIMATE KINASE 1, CHLOROPLASTIC"/>
    <property type="match status" value="1"/>
</dbReference>
<sequence length="183" mass="18358">MGRGAGMTYGSPVTQIPTLVLLGAPGAGKSTVGALLADRLGVELLDTDDLLAARVGTDVGDYFLDAGEERFREVEAEVAAAALGRPGVVALGGGAVPGVAQRLEAYRGDGGTVVFLDVSLAAAMPRVGLNAPRAVVVGSPRAQYAAMANARRPVYAAAADAVVDTSSLSPTEVAEAVLAVLRG</sequence>
<dbReference type="GO" id="GO:0008652">
    <property type="term" value="P:amino acid biosynthetic process"/>
    <property type="evidence" value="ECO:0007669"/>
    <property type="project" value="UniProtKB-KW"/>
</dbReference>
<evidence type="ECO:0000313" key="9">
    <source>
        <dbReference type="Proteomes" id="UP000280726"/>
    </source>
</evidence>
<dbReference type="GO" id="GO:0005829">
    <property type="term" value="C:cytosol"/>
    <property type="evidence" value="ECO:0007669"/>
    <property type="project" value="TreeGrafter"/>
</dbReference>
<keyword evidence="7" id="KW-0460">Magnesium</keyword>
<reference evidence="8 9" key="1">
    <citation type="submission" date="2018-11" db="EMBL/GenBank/DDBJ databases">
        <title>Sequencing the genomes of 1000 actinobacteria strains.</title>
        <authorList>
            <person name="Klenk H.-P."/>
        </authorList>
    </citation>
    <scope>NUCLEOTIDE SEQUENCE [LARGE SCALE GENOMIC DNA]</scope>
    <source>
        <strain evidence="8 9">DSM 14418</strain>
    </source>
</reference>
<dbReference type="InterPro" id="IPR027417">
    <property type="entry name" value="P-loop_NTPase"/>
</dbReference>
<comment type="caution">
    <text evidence="8">The sequence shown here is derived from an EMBL/GenBank/DDBJ whole genome shotgun (WGS) entry which is preliminary data.</text>
</comment>
<dbReference type="AlphaFoldDB" id="A0A3N5A530"/>
<dbReference type="GO" id="GO:0009423">
    <property type="term" value="P:chorismate biosynthetic process"/>
    <property type="evidence" value="ECO:0007669"/>
    <property type="project" value="UniProtKB-UniRule"/>
</dbReference>
<evidence type="ECO:0000256" key="5">
    <source>
        <dbReference type="ARBA" id="ARBA00022840"/>
    </source>
</evidence>
<dbReference type="OrthoDB" id="9800332at2"/>
<keyword evidence="9" id="KW-1185">Reference proteome</keyword>
<keyword evidence="4 7" id="KW-0418">Kinase</keyword>
<keyword evidence="3 7" id="KW-0547">Nucleotide-binding</keyword>
<protein>
    <recommendedName>
        <fullName evidence="7">Shikimate kinase</fullName>
        <shortName evidence="7">SK</shortName>
        <ecNumber evidence="7">2.7.1.71</ecNumber>
    </recommendedName>
</protein>
<evidence type="ECO:0000313" key="8">
    <source>
        <dbReference type="EMBL" id="RPF28475.1"/>
    </source>
</evidence>
<dbReference type="GO" id="GO:0000287">
    <property type="term" value="F:magnesium ion binding"/>
    <property type="evidence" value="ECO:0007669"/>
    <property type="project" value="UniProtKB-UniRule"/>
</dbReference>
<dbReference type="GO" id="GO:0009073">
    <property type="term" value="P:aromatic amino acid family biosynthetic process"/>
    <property type="evidence" value="ECO:0007669"/>
    <property type="project" value="UniProtKB-KW"/>
</dbReference>
<dbReference type="Proteomes" id="UP000280726">
    <property type="component" value="Unassembled WGS sequence"/>
</dbReference>
<keyword evidence="1 7" id="KW-0028">Amino-acid biosynthesis</keyword>
<dbReference type="Gene3D" id="3.40.50.300">
    <property type="entry name" value="P-loop containing nucleotide triphosphate hydrolases"/>
    <property type="match status" value="1"/>
</dbReference>
<keyword evidence="7" id="KW-0479">Metal-binding</keyword>
<comment type="cofactor">
    <cofactor evidence="7">
        <name>Mg(2+)</name>
        <dbReference type="ChEBI" id="CHEBI:18420"/>
    </cofactor>
    <text evidence="7">Binds 1 Mg(2+) ion per subunit.</text>
</comment>
<dbReference type="InterPro" id="IPR031322">
    <property type="entry name" value="Shikimate/glucono_kinase"/>
</dbReference>
<keyword evidence="2 7" id="KW-0808">Transferase</keyword>
<comment type="caution">
    <text evidence="7">Lacks conserved residue(s) required for the propagation of feature annotation.</text>
</comment>
<dbReference type="InterPro" id="IPR000623">
    <property type="entry name" value="Shikimate_kinase/TSH1"/>
</dbReference>
<keyword evidence="5 7" id="KW-0067">ATP-binding</keyword>
<comment type="catalytic activity">
    <reaction evidence="7">
        <text>shikimate + ATP = 3-phosphoshikimate + ADP + H(+)</text>
        <dbReference type="Rhea" id="RHEA:13121"/>
        <dbReference type="ChEBI" id="CHEBI:15378"/>
        <dbReference type="ChEBI" id="CHEBI:30616"/>
        <dbReference type="ChEBI" id="CHEBI:36208"/>
        <dbReference type="ChEBI" id="CHEBI:145989"/>
        <dbReference type="ChEBI" id="CHEBI:456216"/>
        <dbReference type="EC" id="2.7.1.71"/>
    </reaction>
</comment>
<dbReference type="HAMAP" id="MF_00109">
    <property type="entry name" value="Shikimate_kinase"/>
    <property type="match status" value="1"/>
</dbReference>
<dbReference type="EMBL" id="RKRA01000001">
    <property type="protein sequence ID" value="RPF28475.1"/>
    <property type="molecule type" value="Genomic_DNA"/>
</dbReference>
<accession>A0A3N5A530</accession>
<comment type="pathway">
    <text evidence="7">Metabolic intermediate biosynthesis; chorismate biosynthesis; chorismate from D-erythrose 4-phosphate and phosphoenolpyruvate: step 5/7.</text>
</comment>
<organism evidence="8 9">
    <name type="scientific">Georgenia muralis</name>
    <dbReference type="NCBI Taxonomy" id="154117"/>
    <lineage>
        <taxon>Bacteria</taxon>
        <taxon>Bacillati</taxon>
        <taxon>Actinomycetota</taxon>
        <taxon>Actinomycetes</taxon>
        <taxon>Micrococcales</taxon>
        <taxon>Bogoriellaceae</taxon>
        <taxon>Georgenia</taxon>
    </lineage>
</organism>
<evidence type="ECO:0000256" key="1">
    <source>
        <dbReference type="ARBA" id="ARBA00022605"/>
    </source>
</evidence>
<dbReference type="Pfam" id="PF01202">
    <property type="entry name" value="SKI"/>
    <property type="match status" value="1"/>
</dbReference>
<name>A0A3N5A530_9MICO</name>
<gene>
    <name evidence="7" type="primary">aroK</name>
    <name evidence="8" type="ORF">EDD32_3002</name>
</gene>
<dbReference type="PANTHER" id="PTHR21087">
    <property type="entry name" value="SHIKIMATE KINASE"/>
    <property type="match status" value="1"/>
</dbReference>
<feature type="binding site" evidence="7">
    <location>
        <position position="133"/>
    </location>
    <ligand>
        <name>ATP</name>
        <dbReference type="ChEBI" id="CHEBI:30616"/>
    </ligand>
</feature>
<dbReference type="SUPFAM" id="SSF52540">
    <property type="entry name" value="P-loop containing nucleoside triphosphate hydrolases"/>
    <property type="match status" value="1"/>
</dbReference>
<feature type="binding site" evidence="7">
    <location>
        <position position="93"/>
    </location>
    <ligand>
        <name>substrate</name>
    </ligand>
</feature>
<proteinExistence type="inferred from homology"/>
<comment type="subcellular location">
    <subcellularLocation>
        <location evidence="7">Cytoplasm</location>
    </subcellularLocation>
</comment>
<feature type="binding site" evidence="7">
    <location>
        <position position="72"/>
    </location>
    <ligand>
        <name>substrate</name>
    </ligand>
</feature>